<keyword evidence="11 14" id="KW-0520">NAD</keyword>
<proteinExistence type="inferred from homology"/>
<dbReference type="SMART" id="SM00471">
    <property type="entry name" value="HDc"/>
    <property type="match status" value="1"/>
</dbReference>
<sequence length="407" mass="46991">MREGKEDRKKIGILGGTFNPIHLGHLQIAYAALEQFHLDQVLFIPAGQPPHKDIFQDVSAWQRYEMVREAISGEPAFAISDMEIRSEGKSYTYRTLRYLTRLYPRNQYYFILGEDSLESFSTWRKPQAICDCAQILAAVRQDLPEADTRKLEEEIERCRSQFGPVFHLLRTENFPVSSTRIRQELGSAHKDENLLRQWLPERVLAYIAKYQLYQREGKTMDLDEIRDALKKELTKSRYRHTEGVMYTAAALAMRYLCSMEDAMTAGLLHDCAKCLSDEEKLRICREHHLPVSEVEERHPQLLHAKVGAFLAREKYGVTSGEICHAIAVHTTGCADMSFLDKIIFVSDYIEPGRNRAPRLTAVRQAAFEDIDRCCAMILQDTVEYLSVDEKSMDPTTHEAYAFYKKYL</sequence>
<comment type="pathway">
    <text evidence="2 14">Cofactor biosynthesis; NAD(+) biosynthesis; deamido-NAD(+) from nicotinate D-ribonucleotide: step 1/1.</text>
</comment>
<dbReference type="NCBIfam" id="TIGR00125">
    <property type="entry name" value="cyt_tran_rel"/>
    <property type="match status" value="1"/>
</dbReference>
<keyword evidence="10" id="KW-0408">Iron</keyword>
<keyword evidence="3 14" id="KW-0662">Pyridine nucleotide biosynthesis</keyword>
<keyword evidence="8" id="KW-0378">Hydrolase</keyword>
<keyword evidence="6" id="KW-0479">Metal-binding</keyword>
<dbReference type="GO" id="GO:0008803">
    <property type="term" value="F:bis(5'-nucleosyl)-tetraphosphatase (symmetrical) activity"/>
    <property type="evidence" value="ECO:0007669"/>
    <property type="project" value="UniProtKB-EC"/>
</dbReference>
<dbReference type="NCBIfam" id="TIGR00482">
    <property type="entry name" value="nicotinate (nicotinamide) nucleotide adenylyltransferase"/>
    <property type="match status" value="1"/>
</dbReference>
<evidence type="ECO:0000259" key="15">
    <source>
        <dbReference type="PROSITE" id="PS51831"/>
    </source>
</evidence>
<comment type="catalytic activity">
    <reaction evidence="13">
        <text>P(1),P(4)-bis(5'-adenosyl) tetraphosphate + H2O = 2 ADP + 2 H(+)</text>
        <dbReference type="Rhea" id="RHEA:24252"/>
        <dbReference type="ChEBI" id="CHEBI:15377"/>
        <dbReference type="ChEBI" id="CHEBI:15378"/>
        <dbReference type="ChEBI" id="CHEBI:58141"/>
        <dbReference type="ChEBI" id="CHEBI:456216"/>
        <dbReference type="EC" id="3.6.1.41"/>
    </reaction>
</comment>
<dbReference type="GO" id="GO:0005524">
    <property type="term" value="F:ATP binding"/>
    <property type="evidence" value="ECO:0007669"/>
    <property type="project" value="UniProtKB-KW"/>
</dbReference>
<dbReference type="NCBIfam" id="TIGR00488">
    <property type="entry name" value="bis(5'-nucleosyl)-tetraphosphatase (symmetrical) YqeK"/>
    <property type="match status" value="1"/>
</dbReference>
<evidence type="ECO:0000256" key="10">
    <source>
        <dbReference type="ARBA" id="ARBA00023004"/>
    </source>
</evidence>
<keyword evidence="9 14" id="KW-0067">ATP-binding</keyword>
<dbReference type="AlphaFoldDB" id="A0A9D1JBM1"/>
<dbReference type="EMBL" id="DVHM01000189">
    <property type="protein sequence ID" value="HIR71866.1"/>
    <property type="molecule type" value="Genomic_DNA"/>
</dbReference>
<reference evidence="16" key="2">
    <citation type="journal article" date="2021" name="PeerJ">
        <title>Extensive microbial diversity within the chicken gut microbiome revealed by metagenomics and culture.</title>
        <authorList>
            <person name="Gilroy R."/>
            <person name="Ravi A."/>
            <person name="Getino M."/>
            <person name="Pursley I."/>
            <person name="Horton D.L."/>
            <person name="Alikhan N.F."/>
            <person name="Baker D."/>
            <person name="Gharbi K."/>
            <person name="Hall N."/>
            <person name="Watson M."/>
            <person name="Adriaenssens E.M."/>
            <person name="Foster-Nyarko E."/>
            <person name="Jarju S."/>
            <person name="Secka A."/>
            <person name="Antonio M."/>
            <person name="Oren A."/>
            <person name="Chaudhuri R.R."/>
            <person name="La Ragione R."/>
            <person name="Hildebrand F."/>
            <person name="Pallen M.J."/>
        </authorList>
    </citation>
    <scope>NUCLEOTIDE SEQUENCE</scope>
    <source>
        <strain evidence="16">ChiSjej5B23-6657</strain>
    </source>
</reference>
<dbReference type="SUPFAM" id="SSF109604">
    <property type="entry name" value="HD-domain/PDEase-like"/>
    <property type="match status" value="1"/>
</dbReference>
<evidence type="ECO:0000256" key="9">
    <source>
        <dbReference type="ARBA" id="ARBA00022840"/>
    </source>
</evidence>
<protein>
    <recommendedName>
        <fullName evidence="14">Probable nicotinate-nucleotide adenylyltransferase</fullName>
        <ecNumber evidence="14">2.7.7.18</ecNumber>
    </recommendedName>
    <alternativeName>
        <fullName evidence="14">Deamido-NAD(+) diphosphorylase</fullName>
    </alternativeName>
    <alternativeName>
        <fullName evidence="14">Deamido-NAD(+) pyrophosphorylase</fullName>
    </alternativeName>
    <alternativeName>
        <fullName evidence="14">Nicotinate mononucleotide adenylyltransferase</fullName>
        <shortName evidence="14">NaMN adenylyltransferase</shortName>
    </alternativeName>
</protein>
<dbReference type="InterPro" id="IPR003607">
    <property type="entry name" value="HD/PDEase_dom"/>
</dbReference>
<dbReference type="Gene3D" id="3.40.50.620">
    <property type="entry name" value="HUPs"/>
    <property type="match status" value="1"/>
</dbReference>
<comment type="catalytic activity">
    <reaction evidence="12 14">
        <text>nicotinate beta-D-ribonucleotide + ATP + H(+) = deamido-NAD(+) + diphosphate</text>
        <dbReference type="Rhea" id="RHEA:22860"/>
        <dbReference type="ChEBI" id="CHEBI:15378"/>
        <dbReference type="ChEBI" id="CHEBI:30616"/>
        <dbReference type="ChEBI" id="CHEBI:33019"/>
        <dbReference type="ChEBI" id="CHEBI:57502"/>
        <dbReference type="ChEBI" id="CHEBI:58437"/>
        <dbReference type="EC" id="2.7.7.18"/>
    </reaction>
</comment>
<comment type="similarity">
    <text evidence="14">Belongs to the NadD family.</text>
</comment>
<name>A0A9D1JBM1_9FIRM</name>
<dbReference type="PANTHER" id="PTHR39321:SF3">
    <property type="entry name" value="PHOSPHOPANTETHEINE ADENYLYLTRANSFERASE"/>
    <property type="match status" value="1"/>
</dbReference>
<keyword evidence="5 14" id="KW-0548">Nucleotidyltransferase</keyword>
<evidence type="ECO:0000256" key="7">
    <source>
        <dbReference type="ARBA" id="ARBA00022741"/>
    </source>
</evidence>
<evidence type="ECO:0000256" key="13">
    <source>
        <dbReference type="ARBA" id="ARBA00049417"/>
    </source>
</evidence>
<dbReference type="Pfam" id="PF01966">
    <property type="entry name" value="HD"/>
    <property type="match status" value="1"/>
</dbReference>
<feature type="domain" description="HD" evidence="15">
    <location>
        <begin position="237"/>
        <end position="352"/>
    </location>
</feature>
<evidence type="ECO:0000256" key="4">
    <source>
        <dbReference type="ARBA" id="ARBA00022679"/>
    </source>
</evidence>
<dbReference type="InterPro" id="IPR005249">
    <property type="entry name" value="YqeK"/>
</dbReference>
<dbReference type="SUPFAM" id="SSF52374">
    <property type="entry name" value="Nucleotidylyl transferase"/>
    <property type="match status" value="1"/>
</dbReference>
<dbReference type="Gene3D" id="1.10.3210.10">
    <property type="entry name" value="Hypothetical protein af1432"/>
    <property type="match status" value="1"/>
</dbReference>
<dbReference type="NCBIfam" id="NF000840">
    <property type="entry name" value="PRK00071.1-3"/>
    <property type="match status" value="1"/>
</dbReference>
<reference evidence="16" key="1">
    <citation type="submission" date="2020-10" db="EMBL/GenBank/DDBJ databases">
        <authorList>
            <person name="Gilroy R."/>
        </authorList>
    </citation>
    <scope>NUCLEOTIDE SEQUENCE</scope>
    <source>
        <strain evidence="16">ChiSjej5B23-6657</strain>
    </source>
</reference>
<evidence type="ECO:0000313" key="17">
    <source>
        <dbReference type="Proteomes" id="UP000823912"/>
    </source>
</evidence>
<dbReference type="CDD" id="cd00077">
    <property type="entry name" value="HDc"/>
    <property type="match status" value="1"/>
</dbReference>
<evidence type="ECO:0000256" key="14">
    <source>
        <dbReference type="HAMAP-Rule" id="MF_00244"/>
    </source>
</evidence>
<accession>A0A9D1JBM1</accession>
<keyword evidence="7 14" id="KW-0547">Nucleotide-binding</keyword>
<dbReference type="InterPro" id="IPR014729">
    <property type="entry name" value="Rossmann-like_a/b/a_fold"/>
</dbReference>
<evidence type="ECO:0000256" key="1">
    <source>
        <dbReference type="ARBA" id="ARBA00002324"/>
    </source>
</evidence>
<dbReference type="InterPro" id="IPR005248">
    <property type="entry name" value="NadD/NMNAT"/>
</dbReference>
<gene>
    <name evidence="14 16" type="primary">nadD</name>
    <name evidence="16" type="ORF">IAA55_11390</name>
</gene>
<keyword evidence="4 14" id="KW-0808">Transferase</keyword>
<dbReference type="InterPro" id="IPR004821">
    <property type="entry name" value="Cyt_trans-like"/>
</dbReference>
<dbReference type="Pfam" id="PF01467">
    <property type="entry name" value="CTP_transf_like"/>
    <property type="match status" value="1"/>
</dbReference>
<dbReference type="GO" id="GO:0046872">
    <property type="term" value="F:metal ion binding"/>
    <property type="evidence" value="ECO:0007669"/>
    <property type="project" value="UniProtKB-KW"/>
</dbReference>
<dbReference type="GO" id="GO:0004515">
    <property type="term" value="F:nicotinate-nucleotide adenylyltransferase activity"/>
    <property type="evidence" value="ECO:0007669"/>
    <property type="project" value="UniProtKB-UniRule"/>
</dbReference>
<organism evidence="16 17">
    <name type="scientific">Candidatus Pullilachnospira gallistercoris</name>
    <dbReference type="NCBI Taxonomy" id="2840911"/>
    <lineage>
        <taxon>Bacteria</taxon>
        <taxon>Bacillati</taxon>
        <taxon>Bacillota</taxon>
        <taxon>Clostridia</taxon>
        <taxon>Lachnospirales</taxon>
        <taxon>Lachnospiraceae</taxon>
        <taxon>Lachnospiraceae incertae sedis</taxon>
        <taxon>Candidatus Pullilachnospira</taxon>
    </lineage>
</organism>
<evidence type="ECO:0000256" key="2">
    <source>
        <dbReference type="ARBA" id="ARBA00005019"/>
    </source>
</evidence>
<dbReference type="CDD" id="cd02165">
    <property type="entry name" value="NMNAT"/>
    <property type="match status" value="1"/>
</dbReference>
<dbReference type="HAMAP" id="MF_00244">
    <property type="entry name" value="NaMN_adenylyltr"/>
    <property type="match status" value="1"/>
</dbReference>
<evidence type="ECO:0000256" key="5">
    <source>
        <dbReference type="ARBA" id="ARBA00022695"/>
    </source>
</evidence>
<dbReference type="EC" id="2.7.7.18" evidence="14"/>
<evidence type="ECO:0000256" key="8">
    <source>
        <dbReference type="ARBA" id="ARBA00022801"/>
    </source>
</evidence>
<evidence type="ECO:0000256" key="6">
    <source>
        <dbReference type="ARBA" id="ARBA00022723"/>
    </source>
</evidence>
<evidence type="ECO:0000256" key="3">
    <source>
        <dbReference type="ARBA" id="ARBA00022642"/>
    </source>
</evidence>
<dbReference type="GO" id="GO:0009435">
    <property type="term" value="P:NAD+ biosynthetic process"/>
    <property type="evidence" value="ECO:0007669"/>
    <property type="project" value="UniProtKB-UniRule"/>
</dbReference>
<evidence type="ECO:0000256" key="11">
    <source>
        <dbReference type="ARBA" id="ARBA00023027"/>
    </source>
</evidence>
<dbReference type="InterPro" id="IPR006674">
    <property type="entry name" value="HD_domain"/>
</dbReference>
<comment type="caution">
    <text evidence="16">The sequence shown here is derived from an EMBL/GenBank/DDBJ whole genome shotgun (WGS) entry which is preliminary data.</text>
</comment>
<comment type="function">
    <text evidence="1 14">Catalyzes the reversible adenylation of nicotinate mononucleotide (NaMN) to nicotinic acid adenine dinucleotide (NaAD).</text>
</comment>
<evidence type="ECO:0000313" key="16">
    <source>
        <dbReference type="EMBL" id="HIR71866.1"/>
    </source>
</evidence>
<dbReference type="Proteomes" id="UP000823912">
    <property type="component" value="Unassembled WGS sequence"/>
</dbReference>
<dbReference type="PANTHER" id="PTHR39321">
    <property type="entry name" value="NICOTINATE-NUCLEOTIDE ADENYLYLTRANSFERASE-RELATED"/>
    <property type="match status" value="1"/>
</dbReference>
<evidence type="ECO:0000256" key="12">
    <source>
        <dbReference type="ARBA" id="ARBA00048721"/>
    </source>
</evidence>
<dbReference type="PROSITE" id="PS51831">
    <property type="entry name" value="HD"/>
    <property type="match status" value="1"/>
</dbReference>